<keyword evidence="3" id="KW-1185">Reference proteome</keyword>
<name>A0A9X6RK71_HYPEX</name>
<protein>
    <submittedName>
        <fullName evidence="2">Uncharacterized protein</fullName>
    </submittedName>
</protein>
<sequence length="134" mass="14834">MSDIKSMGNEHKNGASGIWIPALPILISTTVVPESADGVTYKSYKDPPDGPFCVVTSKHGDHCGGIIVRYGVINKEDEEEDEVEDDNDVDEDGEEEIVDDEDNADDDEEVEEEDEELDNEDEVEKKDGSTMKKI</sequence>
<reference evidence="3" key="1">
    <citation type="submission" date="2017-01" db="EMBL/GenBank/DDBJ databases">
        <title>Comparative genomics of anhydrobiosis in the tardigrade Hypsibius dujardini.</title>
        <authorList>
            <person name="Yoshida Y."/>
            <person name="Koutsovoulos G."/>
            <person name="Laetsch D."/>
            <person name="Stevens L."/>
            <person name="Kumar S."/>
            <person name="Horikawa D."/>
            <person name="Ishino K."/>
            <person name="Komine S."/>
            <person name="Tomita M."/>
            <person name="Blaxter M."/>
            <person name="Arakawa K."/>
        </authorList>
    </citation>
    <scope>NUCLEOTIDE SEQUENCE [LARGE SCALE GENOMIC DNA]</scope>
    <source>
        <strain evidence="3">Z151</strain>
    </source>
</reference>
<evidence type="ECO:0000256" key="1">
    <source>
        <dbReference type="SAM" id="MobiDB-lite"/>
    </source>
</evidence>
<feature type="region of interest" description="Disordered" evidence="1">
    <location>
        <begin position="73"/>
        <end position="134"/>
    </location>
</feature>
<comment type="caution">
    <text evidence="2">The sequence shown here is derived from an EMBL/GenBank/DDBJ whole genome shotgun (WGS) entry which is preliminary data.</text>
</comment>
<dbReference type="EMBL" id="MTYJ01000190">
    <property type="protein sequence ID" value="OWA50361.1"/>
    <property type="molecule type" value="Genomic_DNA"/>
</dbReference>
<accession>A0A9X6RK71</accession>
<evidence type="ECO:0000313" key="3">
    <source>
        <dbReference type="Proteomes" id="UP000192578"/>
    </source>
</evidence>
<feature type="compositionally biased region" description="Acidic residues" evidence="1">
    <location>
        <begin position="76"/>
        <end position="122"/>
    </location>
</feature>
<dbReference type="Proteomes" id="UP000192578">
    <property type="component" value="Unassembled WGS sequence"/>
</dbReference>
<organism evidence="2 3">
    <name type="scientific">Hypsibius exemplaris</name>
    <name type="common">Freshwater tardigrade</name>
    <dbReference type="NCBI Taxonomy" id="2072580"/>
    <lineage>
        <taxon>Eukaryota</taxon>
        <taxon>Metazoa</taxon>
        <taxon>Ecdysozoa</taxon>
        <taxon>Tardigrada</taxon>
        <taxon>Eutardigrada</taxon>
        <taxon>Parachela</taxon>
        <taxon>Hypsibioidea</taxon>
        <taxon>Hypsibiidae</taxon>
        <taxon>Hypsibius</taxon>
    </lineage>
</organism>
<dbReference type="AlphaFoldDB" id="A0A9X6RK71"/>
<evidence type="ECO:0000313" key="2">
    <source>
        <dbReference type="EMBL" id="OWA50361.1"/>
    </source>
</evidence>
<proteinExistence type="predicted"/>
<gene>
    <name evidence="2" type="ORF">BV898_14880</name>
</gene>
<feature type="compositionally biased region" description="Basic and acidic residues" evidence="1">
    <location>
        <begin position="123"/>
        <end position="134"/>
    </location>
</feature>